<dbReference type="InterPro" id="IPR050921">
    <property type="entry name" value="T4SS_GSP_E_ATPase"/>
</dbReference>
<reference evidence="3 4" key="1">
    <citation type="submission" date="2018-12" db="EMBL/GenBank/DDBJ databases">
        <authorList>
            <consortium name="Pathogen Informatics"/>
        </authorList>
    </citation>
    <scope>NUCLEOTIDE SEQUENCE [LARGE SCALE GENOMIC DNA]</scope>
    <source>
        <strain evidence="3 4">NCTC12871</strain>
    </source>
</reference>
<keyword evidence="4" id="KW-1185">Reference proteome</keyword>
<name>A0A448TVE6_9PAST</name>
<dbReference type="CDD" id="cd01130">
    <property type="entry name" value="VirB11-like_ATPase"/>
    <property type="match status" value="1"/>
</dbReference>
<dbReference type="SMART" id="SM00382">
    <property type="entry name" value="AAA"/>
    <property type="match status" value="1"/>
</dbReference>
<dbReference type="RefSeq" id="WP_126600211.1">
    <property type="nucleotide sequence ID" value="NZ_LR134510.1"/>
</dbReference>
<evidence type="ECO:0000313" key="3">
    <source>
        <dbReference type="EMBL" id="VEJ09904.1"/>
    </source>
</evidence>
<proteinExistence type="inferred from homology"/>
<dbReference type="InterPro" id="IPR001482">
    <property type="entry name" value="T2SS/T4SS_dom"/>
</dbReference>
<dbReference type="OrthoDB" id="9810761at2"/>
<evidence type="ECO:0000259" key="2">
    <source>
        <dbReference type="SMART" id="SM00382"/>
    </source>
</evidence>
<gene>
    <name evidence="3" type="primary">tadA_3</name>
    <name evidence="3" type="ORF">NCTC12871_01393</name>
</gene>
<dbReference type="Gene3D" id="3.40.50.300">
    <property type="entry name" value="P-loop containing nucleotide triphosphate hydrolases"/>
    <property type="match status" value="1"/>
</dbReference>
<dbReference type="AlphaFoldDB" id="A0A448TVE6"/>
<dbReference type="EMBL" id="LR134510">
    <property type="protein sequence ID" value="VEJ09904.1"/>
    <property type="molecule type" value="Genomic_DNA"/>
</dbReference>
<feature type="domain" description="AAA+ ATPase" evidence="2">
    <location>
        <begin position="196"/>
        <end position="347"/>
    </location>
</feature>
<dbReference type="KEGG" id="adp:NCTC12871_01393"/>
<comment type="similarity">
    <text evidence="1">Belongs to the GSP E family.</text>
</comment>
<dbReference type="SUPFAM" id="SSF52540">
    <property type="entry name" value="P-loop containing nucleoside triphosphate hydrolases"/>
    <property type="match status" value="1"/>
</dbReference>
<dbReference type="InterPro" id="IPR027417">
    <property type="entry name" value="P-loop_NTPase"/>
</dbReference>
<sequence length="427" mass="47470">MLTQEQQILLRQRVLSNLKIENTLKLKDDRDKLIELLLPVIYECLQGLRIATTPSDSTFMAELLADELMGYGPLRELMEDETINDILVNGPENIWVERQGILEKTDKHFLSENQLNDIARRLVSKMGRRIDDSSPLVDSRLPDGSRLNVVIPPIALDGTTISIRKFSKTKKTLQELRRLGTLSLEMANFLIIAARAQVNIIVAGGTGSGKTTLLNALSQYIAPTERVITLEDTAELKLNQPHVVRLETRPPSVEHTGEVSMQDLVINALRMRPERIIIGECRGAEAFQMLQAMNTGHDGSMSTLHANSPRDALSRLESMVMMSNAKLPLEAIRRHVSSAVHILVQASRLNDGSRKITNITEVMGMESGNIVLQDIFSYEIASHRDSNGKIVGTFKNHGLLSSSTVAKQARIFNLLPELNSIFGGNLQ</sequence>
<dbReference type="Pfam" id="PF00437">
    <property type="entry name" value="T2SSE"/>
    <property type="match status" value="1"/>
</dbReference>
<organism evidence="3 4">
    <name type="scientific">Actinobacillus delphinicola</name>
    <dbReference type="NCBI Taxonomy" id="51161"/>
    <lineage>
        <taxon>Bacteria</taxon>
        <taxon>Pseudomonadati</taxon>
        <taxon>Pseudomonadota</taxon>
        <taxon>Gammaproteobacteria</taxon>
        <taxon>Pasteurellales</taxon>
        <taxon>Pasteurellaceae</taxon>
        <taxon>Actinobacillus</taxon>
    </lineage>
</organism>
<dbReference type="InterPro" id="IPR003593">
    <property type="entry name" value="AAA+_ATPase"/>
</dbReference>
<dbReference type="PANTHER" id="PTHR30486">
    <property type="entry name" value="TWITCHING MOTILITY PROTEIN PILT"/>
    <property type="match status" value="1"/>
</dbReference>
<dbReference type="Gene3D" id="3.30.450.380">
    <property type="match status" value="1"/>
</dbReference>
<evidence type="ECO:0000313" key="4">
    <source>
        <dbReference type="Proteomes" id="UP000279799"/>
    </source>
</evidence>
<accession>A0A448TVE6</accession>
<dbReference type="GO" id="GO:0016887">
    <property type="term" value="F:ATP hydrolysis activity"/>
    <property type="evidence" value="ECO:0007669"/>
    <property type="project" value="InterPro"/>
</dbReference>
<protein>
    <submittedName>
        <fullName evidence="3">Tight adherence protein A</fullName>
    </submittedName>
</protein>
<evidence type="ECO:0000256" key="1">
    <source>
        <dbReference type="ARBA" id="ARBA00006611"/>
    </source>
</evidence>
<dbReference type="PANTHER" id="PTHR30486:SF15">
    <property type="entry name" value="TYPE II_IV SECRETION SYSTEM ATPASE"/>
    <property type="match status" value="1"/>
</dbReference>
<dbReference type="Proteomes" id="UP000279799">
    <property type="component" value="Chromosome"/>
</dbReference>